<protein>
    <recommendedName>
        <fullName evidence="3">GIY-YIG domain-containing protein</fullName>
    </recommendedName>
</protein>
<dbReference type="KEGG" id="vg:77946322"/>
<dbReference type="Proteomes" id="UP000664915">
    <property type="component" value="Segment"/>
</dbReference>
<dbReference type="GeneID" id="77946322"/>
<accession>A0A879R343</accession>
<sequence length="216" mass="24961">MEKYYTYAYLREDRTPYYIGKGCGNRINENKGRPCKKPKDKSRIIFLKKNLTEEEAFKHEIYMVFVFGRKDLGTGILHNKTNGGDGVSGLIHLPESKIKMAITKNTKYWNNGVKTVRKIDCPGEGWVEGRLNINYHNCRKGLYWWNNGVELKVSKECPGEGWNRGIGKLINRKGVGKKYNENGFSTRGLYWWNNGIKNTMKKECPGEGWVRGKIKL</sequence>
<evidence type="ECO:0000313" key="2">
    <source>
        <dbReference type="Proteomes" id="UP000664915"/>
    </source>
</evidence>
<reference evidence="1" key="1">
    <citation type="submission" date="2020-09" db="EMBL/GenBank/DDBJ databases">
        <authorList>
            <person name="Zhang D."/>
            <person name="Hatherill J.R."/>
            <person name="Ramirez J.F."/>
            <person name="Edinger B."/>
            <person name="Balarin R."/>
            <person name="Sullivan A."/>
            <person name="Humpal K.M."/>
            <person name="Guseva A."/>
            <person name="Butela K.A."/>
            <person name="Garlena R.A."/>
            <person name="Russell D.A."/>
            <person name="Pope W.H."/>
            <person name="Jacobs-Sera D."/>
            <person name="Hatfull G.F."/>
        </authorList>
    </citation>
    <scope>NUCLEOTIDE SEQUENCE</scope>
</reference>
<organism evidence="1 2">
    <name type="scientific">Synechococcus phage S-SRM01</name>
    <dbReference type="NCBI Taxonomy" id="2781608"/>
    <lineage>
        <taxon>Viruses</taxon>
        <taxon>Duplodnaviria</taxon>
        <taxon>Heunggongvirae</taxon>
        <taxon>Uroviricota</taxon>
        <taxon>Caudoviricetes</taxon>
        <taxon>Pantevenvirales</taxon>
        <taxon>Kyanoviridae</taxon>
        <taxon>Serangoonvirus</taxon>
        <taxon>Serangoonvirus essarone</taxon>
    </lineage>
</organism>
<dbReference type="EMBL" id="MW015081">
    <property type="protein sequence ID" value="QPX48117.1"/>
    <property type="molecule type" value="Genomic_DNA"/>
</dbReference>
<proteinExistence type="predicted"/>
<evidence type="ECO:0000313" key="1">
    <source>
        <dbReference type="EMBL" id="QPX48117.1"/>
    </source>
</evidence>
<dbReference type="RefSeq" id="YP_010670127.1">
    <property type="nucleotide sequence ID" value="NC_070963.1"/>
</dbReference>
<keyword evidence="2" id="KW-1185">Reference proteome</keyword>
<name>A0A879R343_9CAUD</name>
<evidence type="ECO:0008006" key="3">
    <source>
        <dbReference type="Google" id="ProtNLM"/>
    </source>
</evidence>